<keyword evidence="1" id="KW-0812">Transmembrane</keyword>
<feature type="transmembrane region" description="Helical" evidence="1">
    <location>
        <begin position="240"/>
        <end position="260"/>
    </location>
</feature>
<gene>
    <name evidence="2" type="ORF">FC38_GL000381</name>
</gene>
<proteinExistence type="predicted"/>
<evidence type="ECO:0000313" key="2">
    <source>
        <dbReference type="EMBL" id="KRN12283.1"/>
    </source>
</evidence>
<keyword evidence="1" id="KW-1133">Transmembrane helix</keyword>
<comment type="caution">
    <text evidence="2">The sequence shown here is derived from an EMBL/GenBank/DDBJ whole genome shotgun (WGS) entry which is preliminary data.</text>
</comment>
<feature type="transmembrane region" description="Helical" evidence="1">
    <location>
        <begin position="100"/>
        <end position="117"/>
    </location>
</feature>
<evidence type="ECO:0000313" key="3">
    <source>
        <dbReference type="Proteomes" id="UP000051521"/>
    </source>
</evidence>
<accession>A0ABR5PYM2</accession>
<feature type="transmembrane region" description="Helical" evidence="1">
    <location>
        <begin position="75"/>
        <end position="94"/>
    </location>
</feature>
<feature type="transmembrane region" description="Helical" evidence="1">
    <location>
        <begin position="184"/>
        <end position="204"/>
    </location>
</feature>
<organism evidence="2 3">
    <name type="scientific">Lactobacillus gigeriorum DSM 23908 = CRBIP 24.85</name>
    <dbReference type="NCBI Taxonomy" id="1423751"/>
    <lineage>
        <taxon>Bacteria</taxon>
        <taxon>Bacillati</taxon>
        <taxon>Bacillota</taxon>
        <taxon>Bacilli</taxon>
        <taxon>Lactobacillales</taxon>
        <taxon>Lactobacillaceae</taxon>
        <taxon>Lactobacillus</taxon>
    </lineage>
</organism>
<keyword evidence="3" id="KW-1185">Reference proteome</keyword>
<dbReference type="Proteomes" id="UP000051521">
    <property type="component" value="Unassembled WGS sequence"/>
</dbReference>
<evidence type="ECO:0000256" key="1">
    <source>
        <dbReference type="SAM" id="Phobius"/>
    </source>
</evidence>
<evidence type="ECO:0008006" key="4">
    <source>
        <dbReference type="Google" id="ProtNLM"/>
    </source>
</evidence>
<dbReference type="EMBL" id="AYZO01000013">
    <property type="protein sequence ID" value="KRN12283.1"/>
    <property type="molecule type" value="Genomic_DNA"/>
</dbReference>
<dbReference type="RefSeq" id="WP_040473366.1">
    <property type="nucleotide sequence ID" value="NZ_AYZO01000013.1"/>
</dbReference>
<sequence>MLKNCPNCHQPVLEKDNICSNCGFNLEKYRQTFFTTGDVNASKTKEETPKPRRRAAYQQEFYPDKQNEVVKKIILWLRTNAMIVFLTGIILMVLTSFSPTLGWVTLIILLIWLYFVCDRSNEIEQYIVDRRLTELVNRSGSRVFNSFEDRENNAKTKRGEFIEHHPKVSQKLAQRHGRRIRLNYVQLSVIIMAAISLIVVFSGSGASVSELTNLEQVSISRVILTLATKSLGNGGTLTQALILFGSWLILALVPLFIIFAVLENTKKGKVKAFICSLIETAMLIFVVFKLTSVNTSTGMISQLANQFTSYVVTIGVAAYLLILSSIMTTILSCYNIFKKTDEGLNEEPKK</sequence>
<feature type="transmembrane region" description="Helical" evidence="1">
    <location>
        <begin position="310"/>
        <end position="337"/>
    </location>
</feature>
<feature type="transmembrane region" description="Helical" evidence="1">
    <location>
        <begin position="272"/>
        <end position="290"/>
    </location>
</feature>
<reference evidence="2 3" key="1">
    <citation type="journal article" date="2015" name="Genome Announc.">
        <title>Expanding the biotechnology potential of lactobacilli through comparative genomics of 213 strains and associated genera.</title>
        <authorList>
            <person name="Sun Z."/>
            <person name="Harris H.M."/>
            <person name="McCann A."/>
            <person name="Guo C."/>
            <person name="Argimon S."/>
            <person name="Zhang W."/>
            <person name="Yang X."/>
            <person name="Jeffery I.B."/>
            <person name="Cooney J.C."/>
            <person name="Kagawa T.F."/>
            <person name="Liu W."/>
            <person name="Song Y."/>
            <person name="Salvetti E."/>
            <person name="Wrobel A."/>
            <person name="Rasinkangas P."/>
            <person name="Parkhill J."/>
            <person name="Rea M.C."/>
            <person name="O'Sullivan O."/>
            <person name="Ritari J."/>
            <person name="Douillard F.P."/>
            <person name="Paul Ross R."/>
            <person name="Yang R."/>
            <person name="Briner A.E."/>
            <person name="Felis G.E."/>
            <person name="de Vos W.M."/>
            <person name="Barrangou R."/>
            <person name="Klaenhammer T.R."/>
            <person name="Caufield P.W."/>
            <person name="Cui Y."/>
            <person name="Zhang H."/>
            <person name="O'Toole P.W."/>
        </authorList>
    </citation>
    <scope>NUCLEOTIDE SEQUENCE [LARGE SCALE GENOMIC DNA]</scope>
    <source>
        <strain evidence="2 3">DSM 23908</strain>
    </source>
</reference>
<protein>
    <recommendedName>
        <fullName evidence="4">Zinc ribbon domain-containing protein</fullName>
    </recommendedName>
</protein>
<name>A0ABR5PYM2_9LACO</name>
<keyword evidence="1" id="KW-0472">Membrane</keyword>